<evidence type="ECO:0000313" key="2">
    <source>
        <dbReference type="EMBL" id="QKS55517.1"/>
    </source>
</evidence>
<organism evidence="1 3">
    <name type="scientific">Paenibacillus barcinonensis</name>
    <dbReference type="NCBI Taxonomy" id="198119"/>
    <lineage>
        <taxon>Bacteria</taxon>
        <taxon>Bacillati</taxon>
        <taxon>Bacillota</taxon>
        <taxon>Bacilli</taxon>
        <taxon>Bacillales</taxon>
        <taxon>Paenibacillaceae</taxon>
        <taxon>Paenibacillus</taxon>
    </lineage>
</organism>
<proteinExistence type="predicted"/>
<protein>
    <recommendedName>
        <fullName evidence="5">HNH endonuclease</fullName>
    </recommendedName>
</protein>
<keyword evidence="4" id="KW-1185">Reference proteome</keyword>
<dbReference type="Proteomes" id="UP000509327">
    <property type="component" value="Chromosome"/>
</dbReference>
<dbReference type="Proteomes" id="UP000247790">
    <property type="component" value="Unassembled WGS sequence"/>
</dbReference>
<evidence type="ECO:0000313" key="3">
    <source>
        <dbReference type="Proteomes" id="UP000247790"/>
    </source>
</evidence>
<dbReference type="EMBL" id="CP054614">
    <property type="protein sequence ID" value="QKS55517.1"/>
    <property type="molecule type" value="Genomic_DNA"/>
</dbReference>
<evidence type="ECO:0000313" key="4">
    <source>
        <dbReference type="Proteomes" id="UP000509327"/>
    </source>
</evidence>
<sequence length="333" mass="38065">MKFKHWILSLVYVLILSLSLQTTLWATSPESNVSEDQGQVVQIGNEDLFSEFDSSKIFELYNDVEILDKETLYYSIDIDNASSQLIYSTKEPEVYDIKDIIPQIKNEYSIQNNKLTYRMDMFYLVADIAIDKPKFVSAGAVTNVSGSGTKPKNYTVSLKNTISNTRSGVYSNDKEKNVTVKLKEEFVLESPISITKYWKGVTVAKANFDGSLVITAASASSDVMLLNKKGIKYPSDYKDRQSGIVMWEPPANLTANARTPGSKYRENFIEYYERNWGAPTYFKWTDVQIHHMRPVKYNGQDSVSNLIPLWKPGSSEKNGIKNHTELNNWWRNY</sequence>
<name>A0A2V4VS50_PAEBA</name>
<dbReference type="OrthoDB" id="3078740at2"/>
<evidence type="ECO:0000313" key="1">
    <source>
        <dbReference type="EMBL" id="PYE49299.1"/>
    </source>
</evidence>
<dbReference type="RefSeq" id="WP_110896805.1">
    <property type="nucleotide sequence ID" value="NZ_CP054614.1"/>
</dbReference>
<dbReference type="AlphaFoldDB" id="A0A2V4VS50"/>
<dbReference type="EMBL" id="QJSW01000006">
    <property type="protein sequence ID" value="PYE49299.1"/>
    <property type="molecule type" value="Genomic_DNA"/>
</dbReference>
<gene>
    <name evidence="1" type="ORF">DFQ00_106285</name>
    <name evidence="2" type="ORF">HUB98_03760</name>
</gene>
<dbReference type="InterPro" id="IPR003615">
    <property type="entry name" value="HNH_nuc"/>
</dbReference>
<dbReference type="CDD" id="cd00085">
    <property type="entry name" value="HNHc"/>
    <property type="match status" value="1"/>
</dbReference>
<evidence type="ECO:0008006" key="5">
    <source>
        <dbReference type="Google" id="ProtNLM"/>
    </source>
</evidence>
<reference evidence="2 4" key="2">
    <citation type="submission" date="2020-06" db="EMBL/GenBank/DDBJ databases">
        <title>Complete genome of Paenibacillus barcinonensis KACC11450.</title>
        <authorList>
            <person name="Kim M."/>
            <person name="Park Y.-J."/>
            <person name="Shin J.-H."/>
        </authorList>
    </citation>
    <scope>NUCLEOTIDE SEQUENCE [LARGE SCALE GENOMIC DNA]</scope>
    <source>
        <strain evidence="2 4">KACC11450</strain>
    </source>
</reference>
<reference evidence="1 3" key="1">
    <citation type="submission" date="2018-06" db="EMBL/GenBank/DDBJ databases">
        <title>Genomic Encyclopedia of Type Strains, Phase III (KMG-III): the genomes of soil and plant-associated and newly described type strains.</title>
        <authorList>
            <person name="Whitman W."/>
        </authorList>
    </citation>
    <scope>NUCLEOTIDE SEQUENCE [LARGE SCALE GENOMIC DNA]</scope>
    <source>
        <strain evidence="1 3">CECT 7022</strain>
    </source>
</reference>
<accession>A0A2V4VS50</accession>